<organism evidence="4 5">
    <name type="scientific">Thecamonas trahens ATCC 50062</name>
    <dbReference type="NCBI Taxonomy" id="461836"/>
    <lineage>
        <taxon>Eukaryota</taxon>
        <taxon>Apusozoa</taxon>
        <taxon>Apusomonadida</taxon>
        <taxon>Apusomonadidae</taxon>
        <taxon>Thecamonas</taxon>
    </lineage>
</organism>
<dbReference type="InterPro" id="IPR007587">
    <property type="entry name" value="SAPS"/>
</dbReference>
<dbReference type="eggNOG" id="KOG2073">
    <property type="taxonomic scope" value="Eukaryota"/>
</dbReference>
<feature type="region of interest" description="Disordered" evidence="3">
    <location>
        <begin position="1"/>
        <end position="105"/>
    </location>
</feature>
<accession>A0A0L0D0J9</accession>
<name>A0A0L0D0J9_THETB</name>
<dbReference type="PANTHER" id="PTHR12634">
    <property type="entry name" value="SIT4 YEAST -ASSOCIATING PROTEIN-RELATED"/>
    <property type="match status" value="1"/>
</dbReference>
<keyword evidence="5" id="KW-1185">Reference proteome</keyword>
<dbReference type="GO" id="GO:0019888">
    <property type="term" value="F:protein phosphatase regulator activity"/>
    <property type="evidence" value="ECO:0007669"/>
    <property type="project" value="TreeGrafter"/>
</dbReference>
<reference evidence="4 5" key="1">
    <citation type="submission" date="2010-05" db="EMBL/GenBank/DDBJ databases">
        <title>The Genome Sequence of Thecamonas trahens ATCC 50062.</title>
        <authorList>
            <consortium name="The Broad Institute Genome Sequencing Platform"/>
            <person name="Russ C."/>
            <person name="Cuomo C."/>
            <person name="Shea T."/>
            <person name="Young S.K."/>
            <person name="Zeng Q."/>
            <person name="Koehrsen M."/>
            <person name="Haas B."/>
            <person name="Borodovsky M."/>
            <person name="Guigo R."/>
            <person name="Alvarado L."/>
            <person name="Berlin A."/>
            <person name="Bochicchio J."/>
            <person name="Borenstein D."/>
            <person name="Chapman S."/>
            <person name="Chen Z."/>
            <person name="Freedman E."/>
            <person name="Gellesch M."/>
            <person name="Goldberg J."/>
            <person name="Griggs A."/>
            <person name="Gujja S."/>
            <person name="Heilman E."/>
            <person name="Heiman D."/>
            <person name="Hepburn T."/>
            <person name="Howarth C."/>
            <person name="Jen D."/>
            <person name="Larson L."/>
            <person name="Mehta T."/>
            <person name="Park D."/>
            <person name="Pearson M."/>
            <person name="Roberts A."/>
            <person name="Saif S."/>
            <person name="Shenoy N."/>
            <person name="Sisk P."/>
            <person name="Stolte C."/>
            <person name="Sykes S."/>
            <person name="Thomson T."/>
            <person name="Walk T."/>
            <person name="White J."/>
            <person name="Yandava C."/>
            <person name="Burger G."/>
            <person name="Gray M.W."/>
            <person name="Holland P.W.H."/>
            <person name="King N."/>
            <person name="Lang F.B.F."/>
            <person name="Roger A.J."/>
            <person name="Ruiz-Trillo I."/>
            <person name="Lander E."/>
            <person name="Nusbaum C."/>
        </authorList>
    </citation>
    <scope>NUCLEOTIDE SEQUENCE [LARGE SCALE GENOMIC DNA]</scope>
    <source>
        <strain evidence="4 5">ATCC 50062</strain>
    </source>
</reference>
<dbReference type="Proteomes" id="UP000054408">
    <property type="component" value="Unassembled WGS sequence"/>
</dbReference>
<evidence type="ECO:0000256" key="2">
    <source>
        <dbReference type="ARBA" id="ARBA00023306"/>
    </source>
</evidence>
<feature type="region of interest" description="Disordered" evidence="3">
    <location>
        <begin position="759"/>
        <end position="816"/>
    </location>
</feature>
<dbReference type="OrthoDB" id="295029at2759"/>
<dbReference type="STRING" id="461836.A0A0L0D0J9"/>
<feature type="compositionally biased region" description="Low complexity" evidence="3">
    <location>
        <begin position="634"/>
        <end position="647"/>
    </location>
</feature>
<protein>
    <submittedName>
        <fullName evidence="4">Uncharacterized protein</fullName>
    </submittedName>
</protein>
<dbReference type="RefSeq" id="XP_013762892.1">
    <property type="nucleotide sequence ID" value="XM_013907438.1"/>
</dbReference>
<comment type="similarity">
    <text evidence="1">Belongs to the SAPS family.</text>
</comment>
<dbReference type="GeneID" id="25559850"/>
<evidence type="ECO:0000313" key="5">
    <source>
        <dbReference type="Proteomes" id="UP000054408"/>
    </source>
</evidence>
<dbReference type="EMBL" id="GL349433">
    <property type="protein sequence ID" value="KNC45904.1"/>
    <property type="molecule type" value="Genomic_DNA"/>
</dbReference>
<feature type="compositionally biased region" description="Low complexity" evidence="3">
    <location>
        <begin position="31"/>
        <end position="47"/>
    </location>
</feature>
<evidence type="ECO:0000313" key="4">
    <source>
        <dbReference type="EMBL" id="KNC45904.1"/>
    </source>
</evidence>
<dbReference type="AlphaFoldDB" id="A0A0L0D0J9"/>
<gene>
    <name evidence="4" type="ORF">AMSG_00018</name>
</gene>
<sequence length="816" mass="85577">MSAHLTLSPLRRSFEACSSPGAEPTPPRSPRSPASPVSPASPASPASPHSPPKIDLFELDPEDCQSPMLLLPSPIHRPVGPATPPRGGRERSLAASLNSSDDEGVGSVDELDMELLFVELLECSAALTAHCKKHTPRAVEILTAPPVVAYMVKLLVDDSPAAGDASVDDASYVTEGASSEALRALALDAIQGPASLALQAVFRAVTTEEAFEAWLVDQGVLRALVDAAPDFDDIWCLLGGVVDDVFADDAGFLDTSSWSDASVSMSAGSPPRGPLAIALTSVPFVARLLKLAIASNSVPLEPATDAALPDVLHTCEMSGEALALLAQLVQGYARWASPEERGATRDKLPGLVTSVLVALPMMVTSLGFAATGHLDAFASHRPAVLGSSRLKVIQFLTALIECEIPAIGDELERLGAVPKIIDLFFEFPWANVLHCQVAWTIRSIMEGSHSGLKAALFGPAALHVRILDAFATPSASHRFGYMGHLLQISNVLARLLPQHDTLAAHVLTHNDEAWLHHVTGEVRARNALNQRWNVSSASDADDSRLLSSSSSDSLSDDDDDAAAAAENAATAATVADVLLDVEAMLEATAPTVADADDIADALAGMEAETSSSMDKDAIERMLLASSDFEIEPTLDSGSLSDLGSGSSSDDDDGAGHDLENEDANASLDVCLAREELVIQMEMTRVKEMLARKRAEAAEAAVAAEAETAARAGYYAAAPPARTPLATPGPAEIMHLLNTKQISQAQANALLHRAATAAGMSPVRGARSPAARSPAARSPAARSPASAPAQYAGHSSPQRLPLTHHRASPYRRRGPHP</sequence>
<evidence type="ECO:0000256" key="3">
    <source>
        <dbReference type="SAM" id="MobiDB-lite"/>
    </source>
</evidence>
<feature type="compositionally biased region" description="Basic residues" evidence="3">
    <location>
        <begin position="801"/>
        <end position="816"/>
    </location>
</feature>
<feature type="region of interest" description="Disordered" evidence="3">
    <location>
        <begin position="541"/>
        <end position="562"/>
    </location>
</feature>
<evidence type="ECO:0000256" key="1">
    <source>
        <dbReference type="ARBA" id="ARBA00006180"/>
    </source>
</evidence>
<dbReference type="Pfam" id="PF04499">
    <property type="entry name" value="SAPS"/>
    <property type="match status" value="1"/>
</dbReference>
<feature type="compositionally biased region" description="Low complexity" evidence="3">
    <location>
        <begin position="765"/>
        <end position="788"/>
    </location>
</feature>
<feature type="region of interest" description="Disordered" evidence="3">
    <location>
        <begin position="634"/>
        <end position="660"/>
    </location>
</feature>
<dbReference type="GO" id="GO:0019903">
    <property type="term" value="F:protein phosphatase binding"/>
    <property type="evidence" value="ECO:0007669"/>
    <property type="project" value="InterPro"/>
</dbReference>
<keyword evidence="2" id="KW-0131">Cell cycle</keyword>
<dbReference type="PANTHER" id="PTHR12634:SF8">
    <property type="entry name" value="FIERY MOUNTAIN, ISOFORM D"/>
    <property type="match status" value="1"/>
</dbReference>
<proteinExistence type="inferred from homology"/>